<dbReference type="Proteomes" id="UP001165065">
    <property type="component" value="Unassembled WGS sequence"/>
</dbReference>
<dbReference type="PROSITE" id="PS51184">
    <property type="entry name" value="JMJC"/>
    <property type="match status" value="1"/>
</dbReference>
<proteinExistence type="predicted"/>
<comment type="caution">
    <text evidence="2">The sequence shown here is derived from an EMBL/GenBank/DDBJ whole genome shotgun (WGS) entry which is preliminary data.</text>
</comment>
<dbReference type="InterPro" id="IPR003347">
    <property type="entry name" value="JmjC_dom"/>
</dbReference>
<evidence type="ECO:0000313" key="3">
    <source>
        <dbReference type="Proteomes" id="UP001165065"/>
    </source>
</evidence>
<dbReference type="InterPro" id="IPR041667">
    <property type="entry name" value="Cupin_8"/>
</dbReference>
<dbReference type="SUPFAM" id="SSF51197">
    <property type="entry name" value="Clavaminate synthase-like"/>
    <property type="match status" value="1"/>
</dbReference>
<dbReference type="OrthoDB" id="47172at2759"/>
<sequence>MDTKLFIHKVKNQQPNQGDRHYWTAPLTSPQMLNFMREQCRGWRNIWTGGEREKEGSMEGSMTETQQHRLEPSMWISGLGSTTQLHYDVKDNILCQLEGKKRVRVWRRGVKGFIMYPDAHGRARKSQLPLSSTLPPPSLDFVISGQDNEAVSIPAFCLHHVEVIDGPSVSVNVFGGSTIGGRASELLGNLGGGKEGVGGARDVLEAIVGDRGGDVLRTCLERYRVMGVEGVGGGGEGGGGVDIDNVTEMVRYFRDALEGEEGDEDDEGVVDLVAAHALEIMAVRATGGRDLGRIRGFLEAL</sequence>
<feature type="domain" description="JmjC" evidence="1">
    <location>
        <begin position="14"/>
        <end position="190"/>
    </location>
</feature>
<evidence type="ECO:0000313" key="2">
    <source>
        <dbReference type="EMBL" id="GMI46846.1"/>
    </source>
</evidence>
<dbReference type="InterPro" id="IPR014710">
    <property type="entry name" value="RmlC-like_jellyroll"/>
</dbReference>
<accession>A0A9W7GJB1</accession>
<keyword evidence="3" id="KW-1185">Reference proteome</keyword>
<dbReference type="AlphaFoldDB" id="A0A9W7GJB1"/>
<dbReference type="EMBL" id="BRYA01000315">
    <property type="protein sequence ID" value="GMI46846.1"/>
    <property type="molecule type" value="Genomic_DNA"/>
</dbReference>
<dbReference type="PANTHER" id="PTHR12461">
    <property type="entry name" value="HYPOXIA-INDUCIBLE FACTOR 1 ALPHA INHIBITOR-RELATED"/>
    <property type="match status" value="1"/>
</dbReference>
<dbReference type="Pfam" id="PF13621">
    <property type="entry name" value="Cupin_8"/>
    <property type="match status" value="1"/>
</dbReference>
<name>A0A9W7GJB1_9STRA</name>
<dbReference type="Gene3D" id="2.60.120.10">
    <property type="entry name" value="Jelly Rolls"/>
    <property type="match status" value="1"/>
</dbReference>
<dbReference type="PANTHER" id="PTHR12461:SF105">
    <property type="entry name" value="HYPOXIA-INDUCIBLE FACTOR 1-ALPHA INHIBITOR"/>
    <property type="match status" value="1"/>
</dbReference>
<organism evidence="2 3">
    <name type="scientific">Triparma columacea</name>
    <dbReference type="NCBI Taxonomy" id="722753"/>
    <lineage>
        <taxon>Eukaryota</taxon>
        <taxon>Sar</taxon>
        <taxon>Stramenopiles</taxon>
        <taxon>Ochrophyta</taxon>
        <taxon>Bolidophyceae</taxon>
        <taxon>Parmales</taxon>
        <taxon>Triparmaceae</taxon>
        <taxon>Triparma</taxon>
    </lineage>
</organism>
<reference evidence="3" key="1">
    <citation type="journal article" date="2023" name="Commun. Biol.">
        <title>Genome analysis of Parmales, the sister group of diatoms, reveals the evolutionary specialization of diatoms from phago-mixotrophs to photoautotrophs.</title>
        <authorList>
            <person name="Ban H."/>
            <person name="Sato S."/>
            <person name="Yoshikawa S."/>
            <person name="Yamada K."/>
            <person name="Nakamura Y."/>
            <person name="Ichinomiya M."/>
            <person name="Sato N."/>
            <person name="Blanc-Mathieu R."/>
            <person name="Endo H."/>
            <person name="Kuwata A."/>
            <person name="Ogata H."/>
        </authorList>
    </citation>
    <scope>NUCLEOTIDE SEQUENCE [LARGE SCALE GENOMIC DNA]</scope>
</reference>
<protein>
    <recommendedName>
        <fullName evidence="1">JmjC domain-containing protein</fullName>
    </recommendedName>
</protein>
<evidence type="ECO:0000259" key="1">
    <source>
        <dbReference type="PROSITE" id="PS51184"/>
    </source>
</evidence>
<gene>
    <name evidence="2" type="ORF">TrCOL_g11940</name>
</gene>